<sequence>MICEKCGKNEANVHLTQFINGQKKELNICENCAREIEGFQSPFSFQNILSGIMDYMSPAVQTVKSYEVVCKNCGISYNDFKKTGLLGCSECYKSFAPYINTVIKRVQGNTEHAGKVPKKLGKDIIERRKLSKLKEDLQRAIANEEFEKAAQLRDEIKLYKEGEGGNKA</sequence>
<dbReference type="InterPro" id="IPR036876">
    <property type="entry name" value="UVR_dom_sf"/>
</dbReference>
<reference evidence="2 3" key="1">
    <citation type="submission" date="2024-11" db="EMBL/GenBank/DDBJ databases">
        <authorList>
            <person name="Heng Y.C."/>
            <person name="Lim A.C.H."/>
            <person name="Lee J.K.Y."/>
            <person name="Kittelmann S."/>
        </authorList>
    </citation>
    <scope>NUCLEOTIDE SEQUENCE [LARGE SCALE GENOMIC DNA]</scope>
    <source>
        <strain evidence="2 3">WILCCON 0185</strain>
    </source>
</reference>
<evidence type="ECO:0000313" key="2">
    <source>
        <dbReference type="EMBL" id="MFL0248508.1"/>
    </source>
</evidence>
<dbReference type="Proteomes" id="UP001623591">
    <property type="component" value="Unassembled WGS sequence"/>
</dbReference>
<dbReference type="InterPro" id="IPR025542">
    <property type="entry name" value="YacH"/>
</dbReference>
<protein>
    <submittedName>
        <fullName evidence="2">UvrB/UvrC motif-containing protein</fullName>
    </submittedName>
</protein>
<comment type="caution">
    <text evidence="2">The sequence shown here is derived from an EMBL/GenBank/DDBJ whole genome shotgun (WGS) entry which is preliminary data.</text>
</comment>
<dbReference type="Gene3D" id="4.10.860.10">
    <property type="entry name" value="UVR domain"/>
    <property type="match status" value="1"/>
</dbReference>
<keyword evidence="3" id="KW-1185">Reference proteome</keyword>
<proteinExistence type="predicted"/>
<dbReference type="PANTHER" id="PTHR38430:SF1">
    <property type="entry name" value="PROTEIN-ARGININE KINASE ACTIVATOR PROTEIN"/>
    <property type="match status" value="1"/>
</dbReference>
<gene>
    <name evidence="2" type="ORF">ACJDUG_16290</name>
</gene>
<evidence type="ECO:0000259" key="1">
    <source>
        <dbReference type="PROSITE" id="PS50151"/>
    </source>
</evidence>
<accession>A0ABW8T7M2</accession>
<organism evidence="2 3">
    <name type="scientific">Candidatus Clostridium stratigraminis</name>
    <dbReference type="NCBI Taxonomy" id="3381661"/>
    <lineage>
        <taxon>Bacteria</taxon>
        <taxon>Bacillati</taxon>
        <taxon>Bacillota</taxon>
        <taxon>Clostridia</taxon>
        <taxon>Eubacteriales</taxon>
        <taxon>Clostridiaceae</taxon>
        <taxon>Clostridium</taxon>
    </lineage>
</organism>
<dbReference type="PANTHER" id="PTHR38430">
    <property type="entry name" value="PROTEIN-ARGININE KINASE ACTIVATOR PROTEIN"/>
    <property type="match status" value="1"/>
</dbReference>
<dbReference type="EMBL" id="JBJHZZ010000019">
    <property type="protein sequence ID" value="MFL0248508.1"/>
    <property type="molecule type" value="Genomic_DNA"/>
</dbReference>
<dbReference type="PIRSF" id="PIRSF015034">
    <property type="entry name" value="YacH"/>
    <property type="match status" value="1"/>
</dbReference>
<dbReference type="SUPFAM" id="SSF46600">
    <property type="entry name" value="C-terminal UvrC-binding domain of UvrB"/>
    <property type="match status" value="1"/>
</dbReference>
<dbReference type="InterPro" id="IPR001943">
    <property type="entry name" value="UVR_dom"/>
</dbReference>
<dbReference type="RefSeq" id="WP_406770937.1">
    <property type="nucleotide sequence ID" value="NZ_JBJHZZ010000019.1"/>
</dbReference>
<name>A0ABW8T7M2_9CLOT</name>
<feature type="domain" description="UVR" evidence="1">
    <location>
        <begin position="127"/>
        <end position="162"/>
    </location>
</feature>
<dbReference type="Pfam" id="PF02151">
    <property type="entry name" value="UVR"/>
    <property type="match status" value="1"/>
</dbReference>
<evidence type="ECO:0000313" key="3">
    <source>
        <dbReference type="Proteomes" id="UP001623591"/>
    </source>
</evidence>
<dbReference type="PROSITE" id="PS50151">
    <property type="entry name" value="UVR"/>
    <property type="match status" value="1"/>
</dbReference>